<name>A0ACB6QJX4_9PLEO</name>
<accession>A0ACB6QJX4</accession>
<feature type="non-terminal residue" evidence="1">
    <location>
        <position position="1"/>
    </location>
</feature>
<evidence type="ECO:0000313" key="1">
    <source>
        <dbReference type="EMBL" id="KAF2466883.1"/>
    </source>
</evidence>
<reference evidence="1" key="1">
    <citation type="journal article" date="2020" name="Stud. Mycol.">
        <title>101 Dothideomycetes genomes: a test case for predicting lifestyles and emergence of pathogens.</title>
        <authorList>
            <person name="Haridas S."/>
            <person name="Albert R."/>
            <person name="Binder M."/>
            <person name="Bloem J."/>
            <person name="Labutti K."/>
            <person name="Salamov A."/>
            <person name="Andreopoulos B."/>
            <person name="Baker S."/>
            <person name="Barry K."/>
            <person name="Bills G."/>
            <person name="Bluhm B."/>
            <person name="Cannon C."/>
            <person name="Castanera R."/>
            <person name="Culley D."/>
            <person name="Daum C."/>
            <person name="Ezra D."/>
            <person name="Gonzalez J."/>
            <person name="Henrissat B."/>
            <person name="Kuo A."/>
            <person name="Liang C."/>
            <person name="Lipzen A."/>
            <person name="Lutzoni F."/>
            <person name="Magnuson J."/>
            <person name="Mondo S."/>
            <person name="Nolan M."/>
            <person name="Ohm R."/>
            <person name="Pangilinan J."/>
            <person name="Park H.-J."/>
            <person name="Ramirez L."/>
            <person name="Alfaro M."/>
            <person name="Sun H."/>
            <person name="Tritt A."/>
            <person name="Yoshinaga Y."/>
            <person name="Zwiers L.-H."/>
            <person name="Turgeon B."/>
            <person name="Goodwin S."/>
            <person name="Spatafora J."/>
            <person name="Crous P."/>
            <person name="Grigoriev I."/>
        </authorList>
    </citation>
    <scope>NUCLEOTIDE SEQUENCE</scope>
    <source>
        <strain evidence="1">ATCC 200398</strain>
    </source>
</reference>
<dbReference type="Proteomes" id="UP000799755">
    <property type="component" value="Unassembled WGS sequence"/>
</dbReference>
<gene>
    <name evidence="1" type="ORF">BDR25DRAFT_235764</name>
</gene>
<sequence>YAAPEVSKYALRNSSSDIWSLGCVFLEMWTSLFSVPVASLHDHLEKNGTQSACYHLNMSVMDSWFISLQLLTILPMGR</sequence>
<keyword evidence="2" id="KW-1185">Reference proteome</keyword>
<comment type="caution">
    <text evidence="1">The sequence shown here is derived from an EMBL/GenBank/DDBJ whole genome shotgun (WGS) entry which is preliminary data.</text>
</comment>
<protein>
    <submittedName>
        <fullName evidence="1">Uncharacterized protein</fullName>
    </submittedName>
</protein>
<organism evidence="1 2">
    <name type="scientific">Lindgomyces ingoldianus</name>
    <dbReference type="NCBI Taxonomy" id="673940"/>
    <lineage>
        <taxon>Eukaryota</taxon>
        <taxon>Fungi</taxon>
        <taxon>Dikarya</taxon>
        <taxon>Ascomycota</taxon>
        <taxon>Pezizomycotina</taxon>
        <taxon>Dothideomycetes</taxon>
        <taxon>Pleosporomycetidae</taxon>
        <taxon>Pleosporales</taxon>
        <taxon>Lindgomycetaceae</taxon>
        <taxon>Lindgomyces</taxon>
    </lineage>
</organism>
<dbReference type="EMBL" id="MU003522">
    <property type="protein sequence ID" value="KAF2466883.1"/>
    <property type="molecule type" value="Genomic_DNA"/>
</dbReference>
<evidence type="ECO:0000313" key="2">
    <source>
        <dbReference type="Proteomes" id="UP000799755"/>
    </source>
</evidence>
<proteinExistence type="predicted"/>